<dbReference type="EMBL" id="BAABCV010000005">
    <property type="protein sequence ID" value="GAA4094488.1"/>
    <property type="molecule type" value="Genomic_DNA"/>
</dbReference>
<proteinExistence type="predicted"/>
<keyword evidence="2" id="KW-0808">Transferase</keyword>
<reference evidence="3" key="1">
    <citation type="journal article" date="2019" name="Int. J. Syst. Evol. Microbiol.">
        <title>The Global Catalogue of Microorganisms (GCM) 10K type strain sequencing project: providing services to taxonomists for standard genome sequencing and annotation.</title>
        <authorList>
            <consortium name="The Broad Institute Genomics Platform"/>
            <consortium name="The Broad Institute Genome Sequencing Center for Infectious Disease"/>
            <person name="Wu L."/>
            <person name="Ma J."/>
        </authorList>
    </citation>
    <scope>NUCLEOTIDE SEQUENCE [LARGE SCALE GENOMIC DNA]</scope>
    <source>
        <strain evidence="3">JCM 17085</strain>
    </source>
</reference>
<dbReference type="Pfam" id="PF13847">
    <property type="entry name" value="Methyltransf_31"/>
    <property type="match status" value="1"/>
</dbReference>
<evidence type="ECO:0000313" key="3">
    <source>
        <dbReference type="Proteomes" id="UP001500841"/>
    </source>
</evidence>
<dbReference type="CDD" id="cd02440">
    <property type="entry name" value="AdoMet_MTases"/>
    <property type="match status" value="1"/>
</dbReference>
<dbReference type="Gene3D" id="3.40.50.150">
    <property type="entry name" value="Vaccinia Virus protein VP39"/>
    <property type="match status" value="1"/>
</dbReference>
<sequence length="259" mass="30500">MKYRQLEIEDLIFQTLDISAQHKAIKHLKPRKPDFEELYTAVRAYERRVYTDAQLASLPDFSIHSKEWEVRRRSSNRLLAYLGKKRKFLKILEVGCGNGWLSAKMAGLPKTYVTGLDVNMAEINQANRVFRMSNLEFTYDVFNENTFDKERFDVIVFAASLQYFSSVVSVLRQAERLLNRGGEIHIVDTPFYDTEEAVEAAERCRNYYEDMGIPEMADHYFHHSISEFWGFKYQILFNPASLLNRLFKKDPFYWIAITK</sequence>
<dbReference type="InterPro" id="IPR025714">
    <property type="entry name" value="Methyltranfer_dom"/>
</dbReference>
<keyword evidence="3" id="KW-1185">Reference proteome</keyword>
<accession>A0ABP7WRR7</accession>
<protein>
    <submittedName>
        <fullName evidence="2">Class I SAM-dependent methyltransferase</fullName>
    </submittedName>
</protein>
<dbReference type="Proteomes" id="UP001500841">
    <property type="component" value="Unassembled WGS sequence"/>
</dbReference>
<dbReference type="SUPFAM" id="SSF53335">
    <property type="entry name" value="S-adenosyl-L-methionine-dependent methyltransferases"/>
    <property type="match status" value="1"/>
</dbReference>
<comment type="caution">
    <text evidence="2">The sequence shown here is derived from an EMBL/GenBank/DDBJ whole genome shotgun (WGS) entry which is preliminary data.</text>
</comment>
<dbReference type="GO" id="GO:0032259">
    <property type="term" value="P:methylation"/>
    <property type="evidence" value="ECO:0007669"/>
    <property type="project" value="UniProtKB-KW"/>
</dbReference>
<gene>
    <name evidence="2" type="ORF">GCM10022392_16600</name>
</gene>
<feature type="domain" description="Methyltransferase" evidence="1">
    <location>
        <begin position="89"/>
        <end position="190"/>
    </location>
</feature>
<name>A0ABP7WRR7_9SPHI</name>
<dbReference type="PANTHER" id="PTHR43861">
    <property type="entry name" value="TRANS-ACONITATE 2-METHYLTRANSFERASE-RELATED"/>
    <property type="match status" value="1"/>
</dbReference>
<evidence type="ECO:0000259" key="1">
    <source>
        <dbReference type="Pfam" id="PF13847"/>
    </source>
</evidence>
<keyword evidence="2" id="KW-0489">Methyltransferase</keyword>
<organism evidence="2 3">
    <name type="scientific">Mucilaginibacter panaciglaebae</name>
    <dbReference type="NCBI Taxonomy" id="502331"/>
    <lineage>
        <taxon>Bacteria</taxon>
        <taxon>Pseudomonadati</taxon>
        <taxon>Bacteroidota</taxon>
        <taxon>Sphingobacteriia</taxon>
        <taxon>Sphingobacteriales</taxon>
        <taxon>Sphingobacteriaceae</taxon>
        <taxon>Mucilaginibacter</taxon>
    </lineage>
</organism>
<dbReference type="InterPro" id="IPR029063">
    <property type="entry name" value="SAM-dependent_MTases_sf"/>
</dbReference>
<dbReference type="GO" id="GO:0008168">
    <property type="term" value="F:methyltransferase activity"/>
    <property type="evidence" value="ECO:0007669"/>
    <property type="project" value="UniProtKB-KW"/>
</dbReference>
<evidence type="ECO:0000313" key="2">
    <source>
        <dbReference type="EMBL" id="GAA4094488.1"/>
    </source>
</evidence>